<keyword evidence="2" id="KW-1185">Reference proteome</keyword>
<dbReference type="Gene3D" id="3.40.50.10140">
    <property type="entry name" value="Toll/interleukin-1 receptor homology (TIR) domain"/>
    <property type="match status" value="1"/>
</dbReference>
<dbReference type="EMBL" id="CP049811">
    <property type="protein sequence ID" value="QIK41049.1"/>
    <property type="molecule type" value="Genomic_DNA"/>
</dbReference>
<organism evidence="1 2">
    <name type="scientific">Pontivivens nitratireducens</name>
    <dbReference type="NCBI Taxonomy" id="2758038"/>
    <lineage>
        <taxon>Bacteria</taxon>
        <taxon>Pseudomonadati</taxon>
        <taxon>Pseudomonadota</taxon>
        <taxon>Alphaproteobacteria</taxon>
        <taxon>Rhodobacterales</taxon>
        <taxon>Paracoccaceae</taxon>
        <taxon>Pontivivens</taxon>
    </lineage>
</organism>
<accession>A0A6G7VLX9</accession>
<dbReference type="KEGG" id="mon:G8E03_09860"/>
<reference evidence="1 2" key="1">
    <citation type="submission" date="2020-03" db="EMBL/GenBank/DDBJ databases">
        <title>Complete genome sequence of Monaibacterium sp. ALG8 with diverse plasmids.</title>
        <authorList>
            <person name="Sun C."/>
        </authorList>
    </citation>
    <scope>NUCLEOTIDE SEQUENCE [LARGE SCALE GENOMIC DNA]</scope>
    <source>
        <strain evidence="1 2">ALG8</strain>
    </source>
</reference>
<gene>
    <name evidence="1" type="ORF">G8E03_09860</name>
</gene>
<dbReference type="RefSeq" id="WP_166191151.1">
    <property type="nucleotide sequence ID" value="NZ_CP049811.1"/>
</dbReference>
<evidence type="ECO:0000313" key="2">
    <source>
        <dbReference type="Proteomes" id="UP000500791"/>
    </source>
</evidence>
<protein>
    <recommendedName>
        <fullName evidence="3">TIR domain-containing protein</fullName>
    </recommendedName>
</protein>
<dbReference type="AlphaFoldDB" id="A0A6G7VLX9"/>
<sequence length="415" mass="45862">MLPPVLEIFLIWHPQDEAGAALAEAIFKHFMHGPTFSGVIGGGIQVSMRSATWEGDNGAPRPVYWEGAPAPNGIPPANFVAAVPLLGTELAASVEDTNSSWHHFIASVAGAQENQPDKFGVFPFLLSRGATDGTELGRLLGGYQFSAAGQPDKEGEDVKSMLCRDLTQGIAQLVSPDEMDRLTTFISHTKRHSQTEGEDVDELVDLVRHVIGSTRLNDFFDANDIQPGTDWDAELRGKAGTSAMLAIRTDLYSSREWCQREVVIAKTEGMPVIMMDAIGYGEERGSFLMDHVPRIAVRKIDGRWQKRDVYRALNLLVDECLKRALWLRQKELAQNRPELDVAWWAPHAPEFLTLSHWIENNLENAADGEGDIRILHPDPPLGPEERSVLQKYVSGTRLGRGVDIMTPRQLATRGG</sequence>
<dbReference type="SUPFAM" id="SSF52200">
    <property type="entry name" value="Toll/Interleukin receptor TIR domain"/>
    <property type="match status" value="1"/>
</dbReference>
<dbReference type="InterPro" id="IPR035897">
    <property type="entry name" value="Toll_tir_struct_dom_sf"/>
</dbReference>
<proteinExistence type="predicted"/>
<evidence type="ECO:0000313" key="1">
    <source>
        <dbReference type="EMBL" id="QIK41049.1"/>
    </source>
</evidence>
<dbReference type="Proteomes" id="UP000500791">
    <property type="component" value="Chromosome"/>
</dbReference>
<evidence type="ECO:0008006" key="3">
    <source>
        <dbReference type="Google" id="ProtNLM"/>
    </source>
</evidence>
<name>A0A6G7VLX9_9RHOB</name>